<dbReference type="RefSeq" id="WP_369454931.1">
    <property type="nucleotide sequence ID" value="NZ_JBGCUO010000001.1"/>
</dbReference>
<evidence type="ECO:0000256" key="5">
    <source>
        <dbReference type="PROSITE-ProRule" id="PRU00169"/>
    </source>
</evidence>
<name>A0ABV4AIU2_9GAMM</name>
<keyword evidence="4" id="KW-0804">Transcription</keyword>
<dbReference type="PRINTS" id="PR00038">
    <property type="entry name" value="HTHLUXR"/>
</dbReference>
<dbReference type="PANTHER" id="PTHR43214:SF41">
    <property type="entry name" value="NITRATE_NITRITE RESPONSE REGULATOR PROTEIN NARP"/>
    <property type="match status" value="1"/>
</dbReference>
<dbReference type="SMART" id="SM00421">
    <property type="entry name" value="HTH_LUXR"/>
    <property type="match status" value="1"/>
</dbReference>
<dbReference type="PROSITE" id="PS50043">
    <property type="entry name" value="HTH_LUXR_2"/>
    <property type="match status" value="1"/>
</dbReference>
<dbReference type="Pfam" id="PF00196">
    <property type="entry name" value="GerE"/>
    <property type="match status" value="1"/>
</dbReference>
<keyword evidence="9" id="KW-1185">Reference proteome</keyword>
<dbReference type="EMBL" id="JBGCUO010000001">
    <property type="protein sequence ID" value="MEY1661681.1"/>
    <property type="molecule type" value="Genomic_DNA"/>
</dbReference>
<dbReference type="CDD" id="cd17535">
    <property type="entry name" value="REC_NarL-like"/>
    <property type="match status" value="1"/>
</dbReference>
<protein>
    <submittedName>
        <fullName evidence="8">Response regulator</fullName>
    </submittedName>
</protein>
<dbReference type="SUPFAM" id="SSF52172">
    <property type="entry name" value="CheY-like"/>
    <property type="match status" value="1"/>
</dbReference>
<evidence type="ECO:0000259" key="6">
    <source>
        <dbReference type="PROSITE" id="PS50043"/>
    </source>
</evidence>
<reference evidence="8 9" key="1">
    <citation type="submission" date="2024-07" db="EMBL/GenBank/DDBJ databases">
        <authorList>
            <person name="Ren Q."/>
        </authorList>
    </citation>
    <scope>NUCLEOTIDE SEQUENCE [LARGE SCALE GENOMIC DNA]</scope>
    <source>
        <strain evidence="8 9">REN37</strain>
    </source>
</reference>
<sequence>MKDALVLEDHAESREWLTGLLHDAYPGIEVVAVRTLAEALEQVASRCFGIALVDISLPDGCGTELVRVVRGSAANTYVVMASIFDDDEHLFSALQAGAQGYLLKDQPRSRLLSQLQGIVRGEPPLSPSIARRMLRHFRAAPAAPTREPGNSQGLSERETEVLRLLARGFTRSDIAQALAITPNTVAGHVKNIYRKLDVSGRAEATLEAVRLGVVPSESP</sequence>
<organism evidence="8 9">
    <name type="scientific">Isoalcanivorax beigongshangi</name>
    <dbReference type="NCBI Taxonomy" id="3238810"/>
    <lineage>
        <taxon>Bacteria</taxon>
        <taxon>Pseudomonadati</taxon>
        <taxon>Pseudomonadota</taxon>
        <taxon>Gammaproteobacteria</taxon>
        <taxon>Oceanospirillales</taxon>
        <taxon>Alcanivoracaceae</taxon>
        <taxon>Isoalcanivorax</taxon>
    </lineage>
</organism>
<dbReference type="PANTHER" id="PTHR43214">
    <property type="entry name" value="TWO-COMPONENT RESPONSE REGULATOR"/>
    <property type="match status" value="1"/>
</dbReference>
<dbReference type="Proteomes" id="UP001562065">
    <property type="component" value="Unassembled WGS sequence"/>
</dbReference>
<dbReference type="Gene3D" id="3.40.50.2300">
    <property type="match status" value="1"/>
</dbReference>
<dbReference type="PROSITE" id="PS50110">
    <property type="entry name" value="RESPONSE_REGULATORY"/>
    <property type="match status" value="1"/>
</dbReference>
<feature type="domain" description="Response regulatory" evidence="7">
    <location>
        <begin position="3"/>
        <end position="119"/>
    </location>
</feature>
<dbReference type="SMART" id="SM00448">
    <property type="entry name" value="REC"/>
    <property type="match status" value="1"/>
</dbReference>
<dbReference type="InterPro" id="IPR058245">
    <property type="entry name" value="NreC/VraR/RcsB-like_REC"/>
</dbReference>
<proteinExistence type="predicted"/>
<gene>
    <name evidence="8" type="ORF">AB5I84_05900</name>
</gene>
<dbReference type="SUPFAM" id="SSF46894">
    <property type="entry name" value="C-terminal effector domain of the bipartite response regulators"/>
    <property type="match status" value="1"/>
</dbReference>
<dbReference type="InterPro" id="IPR000792">
    <property type="entry name" value="Tscrpt_reg_LuxR_C"/>
</dbReference>
<dbReference type="InterPro" id="IPR011006">
    <property type="entry name" value="CheY-like_superfamily"/>
</dbReference>
<keyword evidence="3" id="KW-0238">DNA-binding</keyword>
<evidence type="ECO:0000256" key="3">
    <source>
        <dbReference type="ARBA" id="ARBA00023125"/>
    </source>
</evidence>
<evidence type="ECO:0000313" key="8">
    <source>
        <dbReference type="EMBL" id="MEY1661681.1"/>
    </source>
</evidence>
<dbReference type="Pfam" id="PF00072">
    <property type="entry name" value="Response_reg"/>
    <property type="match status" value="1"/>
</dbReference>
<comment type="caution">
    <text evidence="8">The sequence shown here is derived from an EMBL/GenBank/DDBJ whole genome shotgun (WGS) entry which is preliminary data.</text>
</comment>
<feature type="modified residue" description="4-aspartylphosphate" evidence="5">
    <location>
        <position position="54"/>
    </location>
</feature>
<keyword evidence="1 5" id="KW-0597">Phosphoprotein</keyword>
<keyword evidence="2" id="KW-0805">Transcription regulation</keyword>
<feature type="domain" description="HTH luxR-type" evidence="6">
    <location>
        <begin position="147"/>
        <end position="212"/>
    </location>
</feature>
<dbReference type="CDD" id="cd06170">
    <property type="entry name" value="LuxR_C_like"/>
    <property type="match status" value="1"/>
</dbReference>
<evidence type="ECO:0000313" key="9">
    <source>
        <dbReference type="Proteomes" id="UP001562065"/>
    </source>
</evidence>
<dbReference type="InterPro" id="IPR039420">
    <property type="entry name" value="WalR-like"/>
</dbReference>
<dbReference type="InterPro" id="IPR001789">
    <property type="entry name" value="Sig_transdc_resp-reg_receiver"/>
</dbReference>
<evidence type="ECO:0000256" key="2">
    <source>
        <dbReference type="ARBA" id="ARBA00023015"/>
    </source>
</evidence>
<dbReference type="InterPro" id="IPR016032">
    <property type="entry name" value="Sig_transdc_resp-reg_C-effctor"/>
</dbReference>
<evidence type="ECO:0000256" key="4">
    <source>
        <dbReference type="ARBA" id="ARBA00023163"/>
    </source>
</evidence>
<accession>A0ABV4AIU2</accession>
<evidence type="ECO:0000256" key="1">
    <source>
        <dbReference type="ARBA" id="ARBA00022553"/>
    </source>
</evidence>
<evidence type="ECO:0000259" key="7">
    <source>
        <dbReference type="PROSITE" id="PS50110"/>
    </source>
</evidence>